<dbReference type="PATRIC" id="fig|1227491.4.peg.2169"/>
<dbReference type="EMBL" id="AOIP01000026">
    <property type="protein sequence ID" value="ELZ05320.1"/>
    <property type="molecule type" value="Genomic_DNA"/>
</dbReference>
<dbReference type="Proteomes" id="UP000011591">
    <property type="component" value="Unassembled WGS sequence"/>
</dbReference>
<sequence>MRDSITLRWTPPSGRPQRVRLEPRDACGWLRVTEECRDGEWCETCEEIVADVGLEAPAAVIGGGTNSNTGP</sequence>
<proteinExistence type="predicted"/>
<gene>
    <name evidence="1" type="ORF">C480_10570</name>
</gene>
<dbReference type="RefSeq" id="WP_006665578.1">
    <property type="nucleotide sequence ID" value="NZ_AOIP01000026.1"/>
</dbReference>
<organism evidence="1 2">
    <name type="scientific">Natrialba aegyptia DSM 13077</name>
    <dbReference type="NCBI Taxonomy" id="1227491"/>
    <lineage>
        <taxon>Archaea</taxon>
        <taxon>Methanobacteriati</taxon>
        <taxon>Methanobacteriota</taxon>
        <taxon>Stenosarchaea group</taxon>
        <taxon>Halobacteria</taxon>
        <taxon>Halobacteriales</taxon>
        <taxon>Natrialbaceae</taxon>
        <taxon>Natrialba</taxon>
    </lineage>
</organism>
<accession>M0B3E2</accession>
<comment type="caution">
    <text evidence="1">The sequence shown here is derived from an EMBL/GenBank/DDBJ whole genome shotgun (WGS) entry which is preliminary data.</text>
</comment>
<name>M0B3E2_9EURY</name>
<dbReference type="OrthoDB" id="193821at2157"/>
<evidence type="ECO:0000313" key="1">
    <source>
        <dbReference type="EMBL" id="ELZ05320.1"/>
    </source>
</evidence>
<dbReference type="AlphaFoldDB" id="M0B3E2"/>
<keyword evidence="2" id="KW-1185">Reference proteome</keyword>
<protein>
    <submittedName>
        <fullName evidence="1">Uncharacterized protein</fullName>
    </submittedName>
</protein>
<reference evidence="1 2" key="1">
    <citation type="journal article" date="2014" name="PLoS Genet.">
        <title>Phylogenetically driven sequencing of extremely halophilic archaea reveals strategies for static and dynamic osmo-response.</title>
        <authorList>
            <person name="Becker E.A."/>
            <person name="Seitzer P.M."/>
            <person name="Tritt A."/>
            <person name="Larsen D."/>
            <person name="Krusor M."/>
            <person name="Yao A.I."/>
            <person name="Wu D."/>
            <person name="Madern D."/>
            <person name="Eisen J.A."/>
            <person name="Darling A.E."/>
            <person name="Facciotti M.T."/>
        </authorList>
    </citation>
    <scope>NUCLEOTIDE SEQUENCE [LARGE SCALE GENOMIC DNA]</scope>
    <source>
        <strain evidence="1 2">DSM 13077</strain>
    </source>
</reference>
<evidence type="ECO:0000313" key="2">
    <source>
        <dbReference type="Proteomes" id="UP000011591"/>
    </source>
</evidence>